<feature type="chain" id="PRO_5045980820" description="Ig-like domain-containing protein" evidence="1">
    <location>
        <begin position="17"/>
        <end position="322"/>
    </location>
</feature>
<dbReference type="Gene3D" id="2.60.40.10">
    <property type="entry name" value="Immunoglobulins"/>
    <property type="match status" value="1"/>
</dbReference>
<dbReference type="PANTHER" id="PTHR45889:SF8">
    <property type="entry name" value="IG-LIKE DOMAIN-CONTAINING PROTEIN"/>
    <property type="match status" value="1"/>
</dbReference>
<dbReference type="SUPFAM" id="SSF48726">
    <property type="entry name" value="Immunoglobulin"/>
    <property type="match status" value="2"/>
</dbReference>
<keyword evidence="4" id="KW-1185">Reference proteome</keyword>
<evidence type="ECO:0000313" key="4">
    <source>
        <dbReference type="Proteomes" id="UP001642483"/>
    </source>
</evidence>
<name>A0ABP0FW53_CLALP</name>
<feature type="domain" description="Ig-like" evidence="2">
    <location>
        <begin position="26"/>
        <end position="127"/>
    </location>
</feature>
<comment type="caution">
    <text evidence="3">The sequence shown here is derived from an EMBL/GenBank/DDBJ whole genome shotgun (WGS) entry which is preliminary data.</text>
</comment>
<proteinExistence type="predicted"/>
<dbReference type="InterPro" id="IPR007110">
    <property type="entry name" value="Ig-like_dom"/>
</dbReference>
<dbReference type="InterPro" id="IPR036179">
    <property type="entry name" value="Ig-like_dom_sf"/>
</dbReference>
<dbReference type="CDD" id="cd00096">
    <property type="entry name" value="Ig"/>
    <property type="match status" value="1"/>
</dbReference>
<accession>A0ABP0FW53</accession>
<dbReference type="PANTHER" id="PTHR45889">
    <property type="entry name" value="IG-LIKE DOMAIN-CONTAINING PROTEIN"/>
    <property type="match status" value="1"/>
</dbReference>
<gene>
    <name evidence="3" type="ORF">CVLEPA_LOCUS14838</name>
</gene>
<evidence type="ECO:0000313" key="3">
    <source>
        <dbReference type="EMBL" id="CAK8683812.1"/>
    </source>
</evidence>
<protein>
    <recommendedName>
        <fullName evidence="2">Ig-like domain-containing protein</fullName>
    </recommendedName>
</protein>
<evidence type="ECO:0000256" key="1">
    <source>
        <dbReference type="SAM" id="SignalP"/>
    </source>
</evidence>
<dbReference type="InterPro" id="IPR013151">
    <property type="entry name" value="Immunoglobulin_dom"/>
</dbReference>
<feature type="signal peptide" evidence="1">
    <location>
        <begin position="1"/>
        <end position="16"/>
    </location>
</feature>
<feature type="domain" description="Ig-like" evidence="2">
    <location>
        <begin position="147"/>
        <end position="276"/>
    </location>
</feature>
<dbReference type="PROSITE" id="PS50835">
    <property type="entry name" value="IG_LIKE"/>
    <property type="match status" value="2"/>
</dbReference>
<sequence length="322" mass="35756">MMNILWIFVTFLCVKGQRVTLLTESPAKNITYVEEFENVTVTCEVSALGGKTVRWYHNEKQIALVAKGNSVIYLDPNDEEKYSLTGADTTGGNFTFTIINFSEDDAGAVACDVSSITPATRRYMILRRPVGINIVFQSAGSIYEDNPKLPILHVRKENWVNLTCKVFGSRPSADIIWTWNDTNPIILWTAKAPYPVEDKGLYNTSSDLFLPPMFSFDVYRGNATKITTPDTSNVNTATSITKTKPTATVPTQRTVTESITGEMTVDHSVKFTCSVSVEEDIYERSLLVHVGPYKSGGANCRKNFSLLVLTVSTLICVFIQVN</sequence>
<dbReference type="Pfam" id="PF00047">
    <property type="entry name" value="ig"/>
    <property type="match status" value="1"/>
</dbReference>
<keyword evidence="1" id="KW-0732">Signal</keyword>
<dbReference type="Proteomes" id="UP001642483">
    <property type="component" value="Unassembled WGS sequence"/>
</dbReference>
<dbReference type="EMBL" id="CAWYQH010000097">
    <property type="protein sequence ID" value="CAK8683812.1"/>
    <property type="molecule type" value="Genomic_DNA"/>
</dbReference>
<reference evidence="3 4" key="1">
    <citation type="submission" date="2024-02" db="EMBL/GenBank/DDBJ databases">
        <authorList>
            <person name="Daric V."/>
            <person name="Darras S."/>
        </authorList>
    </citation>
    <scope>NUCLEOTIDE SEQUENCE [LARGE SCALE GENOMIC DNA]</scope>
</reference>
<dbReference type="InterPro" id="IPR013783">
    <property type="entry name" value="Ig-like_fold"/>
</dbReference>
<evidence type="ECO:0000259" key="2">
    <source>
        <dbReference type="PROSITE" id="PS50835"/>
    </source>
</evidence>
<organism evidence="3 4">
    <name type="scientific">Clavelina lepadiformis</name>
    <name type="common">Light-bulb sea squirt</name>
    <name type="synonym">Ascidia lepadiformis</name>
    <dbReference type="NCBI Taxonomy" id="159417"/>
    <lineage>
        <taxon>Eukaryota</taxon>
        <taxon>Metazoa</taxon>
        <taxon>Chordata</taxon>
        <taxon>Tunicata</taxon>
        <taxon>Ascidiacea</taxon>
        <taxon>Aplousobranchia</taxon>
        <taxon>Clavelinidae</taxon>
        <taxon>Clavelina</taxon>
    </lineage>
</organism>